<accession>A0A6A2VG35</accession>
<dbReference type="InterPro" id="IPR050090">
    <property type="entry name" value="Tyrosine_recombinase_XerCD"/>
</dbReference>
<gene>
    <name evidence="5" type="ORF">DSM100238_1822</name>
</gene>
<keyword evidence="2" id="KW-0238">DNA-binding</keyword>
<sequence>MDAKHGCYNKSMASTFKVKHNGRIQWCIKWKQEGKWHFVYDDNKSRVQDKQLARIAAIGTQQIERSKPRKQTINKKTNPTLNMLFDEHVEKSDYKYSTYKTNINAWQALRDNIGCKPIKTITKEDIQTAFNKLNAAPYRALLRWKLINMCMNDAIKKGLIKQATNIERPKVVNRTRIMDNTYMDDYTRIIRGLLTWLENDTNQYHEWYAIVKMMNLGMRIGEVLGLTEESINRANQTLVINKQLTSQGRLIAGTKGRNGSFRKRIIPLPDTYYKALTNQIIANKKQGLTCAITYQPDGIHDAIEHPIFINKNTNHAIRYNTFYKYWIKIQQAYHKEIEGDELTETNYIKPHTNRHITATILAEEQVPITMAQAILGHMDSDMTEYYTHITASMMKPIGEKYENAMNNTLMTNFVNEVIKAKTV</sequence>
<dbReference type="SUPFAM" id="SSF56349">
    <property type="entry name" value="DNA breaking-rejoining enzymes"/>
    <property type="match status" value="1"/>
</dbReference>
<dbReference type="Proteomes" id="UP000440041">
    <property type="component" value="Unassembled WGS sequence"/>
</dbReference>
<dbReference type="PROSITE" id="PS51898">
    <property type="entry name" value="TYR_RECOMBINASE"/>
    <property type="match status" value="1"/>
</dbReference>
<name>A0A6A2VG35_9BIFI</name>
<dbReference type="Pfam" id="PF00589">
    <property type="entry name" value="Phage_integrase"/>
    <property type="match status" value="1"/>
</dbReference>
<dbReference type="GO" id="GO:0015074">
    <property type="term" value="P:DNA integration"/>
    <property type="evidence" value="ECO:0007669"/>
    <property type="project" value="InterPro"/>
</dbReference>
<dbReference type="InterPro" id="IPR013762">
    <property type="entry name" value="Integrase-like_cat_sf"/>
</dbReference>
<evidence type="ECO:0000256" key="3">
    <source>
        <dbReference type="ARBA" id="ARBA00023172"/>
    </source>
</evidence>
<dbReference type="Gene3D" id="1.10.150.130">
    <property type="match status" value="1"/>
</dbReference>
<dbReference type="GO" id="GO:0006310">
    <property type="term" value="P:DNA recombination"/>
    <property type="evidence" value="ECO:0007669"/>
    <property type="project" value="UniProtKB-KW"/>
</dbReference>
<proteinExistence type="inferred from homology"/>
<dbReference type="GO" id="GO:0003677">
    <property type="term" value="F:DNA binding"/>
    <property type="evidence" value="ECO:0007669"/>
    <property type="project" value="UniProtKB-KW"/>
</dbReference>
<organism evidence="5 6">
    <name type="scientific">Bifidobacterium apri</name>
    <dbReference type="NCBI Taxonomy" id="1769423"/>
    <lineage>
        <taxon>Bacteria</taxon>
        <taxon>Bacillati</taxon>
        <taxon>Actinomycetota</taxon>
        <taxon>Actinomycetes</taxon>
        <taxon>Bifidobacteriales</taxon>
        <taxon>Bifidobacteriaceae</taxon>
        <taxon>Bifidobacterium</taxon>
    </lineage>
</organism>
<keyword evidence="3" id="KW-0233">DNA recombination</keyword>
<dbReference type="Gene3D" id="1.10.443.10">
    <property type="entry name" value="Intergrase catalytic core"/>
    <property type="match status" value="1"/>
</dbReference>
<evidence type="ECO:0000313" key="6">
    <source>
        <dbReference type="Proteomes" id="UP000440041"/>
    </source>
</evidence>
<dbReference type="InterPro" id="IPR011010">
    <property type="entry name" value="DNA_brk_join_enz"/>
</dbReference>
<dbReference type="AlphaFoldDB" id="A0A6A2VG35"/>
<dbReference type="InterPro" id="IPR002104">
    <property type="entry name" value="Integrase_catalytic"/>
</dbReference>
<comment type="similarity">
    <text evidence="1">Belongs to the 'phage' integrase family.</text>
</comment>
<comment type="caution">
    <text evidence="5">The sequence shown here is derived from an EMBL/GenBank/DDBJ whole genome shotgun (WGS) entry which is preliminary data.</text>
</comment>
<evidence type="ECO:0000256" key="1">
    <source>
        <dbReference type="ARBA" id="ARBA00008857"/>
    </source>
</evidence>
<dbReference type="PANTHER" id="PTHR30349">
    <property type="entry name" value="PHAGE INTEGRASE-RELATED"/>
    <property type="match status" value="1"/>
</dbReference>
<dbReference type="OrthoDB" id="148546at2"/>
<evidence type="ECO:0000259" key="4">
    <source>
        <dbReference type="PROSITE" id="PS51898"/>
    </source>
</evidence>
<dbReference type="PANTHER" id="PTHR30349:SF41">
    <property type="entry name" value="INTEGRASE_RECOMBINASE PROTEIN MJ0367-RELATED"/>
    <property type="match status" value="1"/>
</dbReference>
<reference evidence="5 6" key="1">
    <citation type="submission" date="2019-09" db="EMBL/GenBank/DDBJ databases">
        <title>Characterization of the phylogenetic diversity of two novel species belonging to the genus Bifidobacterium: Bifidobacterium cebidarum sp. nov. and Bifidobacterium leontopitheci sp. nov.</title>
        <authorList>
            <person name="Lugli G.A."/>
            <person name="Duranti S."/>
            <person name="Milani C."/>
            <person name="Turroni F."/>
            <person name="Ventura M."/>
        </authorList>
    </citation>
    <scope>NUCLEOTIDE SEQUENCE [LARGE SCALE GENOMIC DNA]</scope>
    <source>
        <strain evidence="5 6">DSM 100238</strain>
    </source>
</reference>
<feature type="domain" description="Tyr recombinase" evidence="4">
    <location>
        <begin position="176"/>
        <end position="399"/>
    </location>
</feature>
<protein>
    <submittedName>
        <fullName evidence="5">Integrase</fullName>
    </submittedName>
</protein>
<dbReference type="InterPro" id="IPR010998">
    <property type="entry name" value="Integrase_recombinase_N"/>
</dbReference>
<evidence type="ECO:0000256" key="2">
    <source>
        <dbReference type="ARBA" id="ARBA00023125"/>
    </source>
</evidence>
<dbReference type="EMBL" id="WBSO01000026">
    <property type="protein sequence ID" value="KAB8291973.1"/>
    <property type="molecule type" value="Genomic_DNA"/>
</dbReference>
<keyword evidence="6" id="KW-1185">Reference proteome</keyword>
<evidence type="ECO:0000313" key="5">
    <source>
        <dbReference type="EMBL" id="KAB8291973.1"/>
    </source>
</evidence>